<reference evidence="1 2" key="1">
    <citation type="submission" date="2024-07" db="EMBL/GenBank/DDBJ databases">
        <title>Section-level genome sequencing and comparative genomics of Aspergillus sections Usti and Cavernicolus.</title>
        <authorList>
            <consortium name="Lawrence Berkeley National Laboratory"/>
            <person name="Nybo J.L."/>
            <person name="Vesth T.C."/>
            <person name="Theobald S."/>
            <person name="Frisvad J.C."/>
            <person name="Larsen T.O."/>
            <person name="Kjaerboelling I."/>
            <person name="Rothschild-Mancinelli K."/>
            <person name="Lyhne E.K."/>
            <person name="Kogle M.E."/>
            <person name="Barry K."/>
            <person name="Clum A."/>
            <person name="Na H."/>
            <person name="Ledsgaard L."/>
            <person name="Lin J."/>
            <person name="Lipzen A."/>
            <person name="Kuo A."/>
            <person name="Riley R."/>
            <person name="Mondo S."/>
            <person name="LaButti K."/>
            <person name="Haridas S."/>
            <person name="Pangalinan J."/>
            <person name="Salamov A.A."/>
            <person name="Simmons B.A."/>
            <person name="Magnuson J.K."/>
            <person name="Chen J."/>
            <person name="Drula E."/>
            <person name="Henrissat B."/>
            <person name="Wiebenga A."/>
            <person name="Lubbers R.J."/>
            <person name="Gomes A.C."/>
            <person name="Macurrencykelacurrency M.R."/>
            <person name="Stajich J."/>
            <person name="Grigoriev I.V."/>
            <person name="Mortensen U.H."/>
            <person name="De vries R.P."/>
            <person name="Baker S.E."/>
            <person name="Andersen M.R."/>
        </authorList>
    </citation>
    <scope>NUCLEOTIDE SEQUENCE [LARGE SCALE GENOMIC DNA]</scope>
    <source>
        <strain evidence="1 2">CBS 756.74</strain>
    </source>
</reference>
<evidence type="ECO:0000313" key="2">
    <source>
        <dbReference type="Proteomes" id="UP001610444"/>
    </source>
</evidence>
<keyword evidence="2" id="KW-1185">Reference proteome</keyword>
<proteinExistence type="predicted"/>
<evidence type="ECO:0000313" key="1">
    <source>
        <dbReference type="EMBL" id="KAL2842087.1"/>
    </source>
</evidence>
<sequence length="342" mass="38637">MMLVGLEVFGQRAEAIKHLIMMLGHSDHYGGPRHNQNTFHLTLLYVSMKGRQCLKQMQHGSNLPVSIRDKVLVKVKERKVSRHDVPRRSHAGTLSPNFPAVRMANITLRGYPPILGHPWIPLLAALRSSCSHRFAEICKRRGADTLISDHQLIPPTAHRLRQRGHLRRTGTVVGPSHRRVGRPRPRVLVLSGPVSQTRHRPLSFHIMAIVDITGRNDNDRPSCRAVMMARPASFRLRRRVSCWGCCENEDHNADLNADAFDNNHNRTQHDDVQLQPLSNLVHGNALNTALWFLTSPTLIMASSTALLHFPVNTWTMCTAGTRLVTGILSKTGRLRRRLYCTQ</sequence>
<dbReference type="GeneID" id="98152166"/>
<dbReference type="Proteomes" id="UP001610444">
    <property type="component" value="Unassembled WGS sequence"/>
</dbReference>
<dbReference type="EMBL" id="JBFXLR010000053">
    <property type="protein sequence ID" value="KAL2842087.1"/>
    <property type="molecule type" value="Genomic_DNA"/>
</dbReference>
<protein>
    <submittedName>
        <fullName evidence="1">Uncharacterized protein</fullName>
    </submittedName>
</protein>
<comment type="caution">
    <text evidence="1">The sequence shown here is derived from an EMBL/GenBank/DDBJ whole genome shotgun (WGS) entry which is preliminary data.</text>
</comment>
<organism evidence="1 2">
    <name type="scientific">Aspergillus pseudodeflectus</name>
    <dbReference type="NCBI Taxonomy" id="176178"/>
    <lineage>
        <taxon>Eukaryota</taxon>
        <taxon>Fungi</taxon>
        <taxon>Dikarya</taxon>
        <taxon>Ascomycota</taxon>
        <taxon>Pezizomycotina</taxon>
        <taxon>Eurotiomycetes</taxon>
        <taxon>Eurotiomycetidae</taxon>
        <taxon>Eurotiales</taxon>
        <taxon>Aspergillaceae</taxon>
        <taxon>Aspergillus</taxon>
        <taxon>Aspergillus subgen. Nidulantes</taxon>
    </lineage>
</organism>
<gene>
    <name evidence="1" type="ORF">BJX68DRAFT_168304</name>
</gene>
<dbReference type="RefSeq" id="XP_070894898.1">
    <property type="nucleotide sequence ID" value="XM_071037002.1"/>
</dbReference>
<accession>A0ABR4JQL8</accession>
<name>A0ABR4JQL8_9EURO</name>